<accession>A0AAW2KCB8</accession>
<dbReference type="AlphaFoldDB" id="A0AAW2KCB8"/>
<dbReference type="InterPro" id="IPR054722">
    <property type="entry name" value="PolX-like_BBD"/>
</dbReference>
<comment type="caution">
    <text evidence="2">The sequence shown here is derived from an EMBL/GenBank/DDBJ whole genome shotgun (WGS) entry which is preliminary data.</text>
</comment>
<dbReference type="Pfam" id="PF22936">
    <property type="entry name" value="Pol_BBD"/>
    <property type="match status" value="1"/>
</dbReference>
<proteinExistence type="predicted"/>
<organism evidence="2">
    <name type="scientific">Sesamum radiatum</name>
    <name type="common">Black benniseed</name>
    <dbReference type="NCBI Taxonomy" id="300843"/>
    <lineage>
        <taxon>Eukaryota</taxon>
        <taxon>Viridiplantae</taxon>
        <taxon>Streptophyta</taxon>
        <taxon>Embryophyta</taxon>
        <taxon>Tracheophyta</taxon>
        <taxon>Spermatophyta</taxon>
        <taxon>Magnoliopsida</taxon>
        <taxon>eudicotyledons</taxon>
        <taxon>Gunneridae</taxon>
        <taxon>Pentapetalae</taxon>
        <taxon>asterids</taxon>
        <taxon>lamiids</taxon>
        <taxon>Lamiales</taxon>
        <taxon>Pedaliaceae</taxon>
        <taxon>Sesamum</taxon>
    </lineage>
</organism>
<reference evidence="2" key="2">
    <citation type="journal article" date="2024" name="Plant">
        <title>Genomic evolution and insights into agronomic trait innovations of Sesamum species.</title>
        <authorList>
            <person name="Miao H."/>
            <person name="Wang L."/>
            <person name="Qu L."/>
            <person name="Liu H."/>
            <person name="Sun Y."/>
            <person name="Le M."/>
            <person name="Wang Q."/>
            <person name="Wei S."/>
            <person name="Zheng Y."/>
            <person name="Lin W."/>
            <person name="Duan Y."/>
            <person name="Cao H."/>
            <person name="Xiong S."/>
            <person name="Wang X."/>
            <person name="Wei L."/>
            <person name="Li C."/>
            <person name="Ma Q."/>
            <person name="Ju M."/>
            <person name="Zhao R."/>
            <person name="Li G."/>
            <person name="Mu C."/>
            <person name="Tian Q."/>
            <person name="Mei H."/>
            <person name="Zhang T."/>
            <person name="Gao T."/>
            <person name="Zhang H."/>
        </authorList>
    </citation>
    <scope>NUCLEOTIDE SEQUENCE</scope>
    <source>
        <strain evidence="2">G02</strain>
    </source>
</reference>
<protein>
    <recommendedName>
        <fullName evidence="1">Retrovirus-related Pol polyprotein from transposon TNT 1-94-like beta-barrel domain-containing protein</fullName>
    </recommendedName>
</protein>
<feature type="domain" description="Retrovirus-related Pol polyprotein from transposon TNT 1-94-like beta-barrel" evidence="1">
    <location>
        <begin position="21"/>
        <end position="68"/>
    </location>
</feature>
<name>A0AAW2KCB8_SESRA</name>
<dbReference type="EMBL" id="JACGWJ010000029">
    <property type="protein sequence ID" value="KAL0303370.1"/>
    <property type="molecule type" value="Genomic_DNA"/>
</dbReference>
<evidence type="ECO:0000313" key="2">
    <source>
        <dbReference type="EMBL" id="KAL0303370.1"/>
    </source>
</evidence>
<gene>
    <name evidence="2" type="ORF">Sradi_6205100</name>
</gene>
<reference evidence="2" key="1">
    <citation type="submission" date="2020-06" db="EMBL/GenBank/DDBJ databases">
        <authorList>
            <person name="Li T."/>
            <person name="Hu X."/>
            <person name="Zhang T."/>
            <person name="Song X."/>
            <person name="Zhang H."/>
            <person name="Dai N."/>
            <person name="Sheng W."/>
            <person name="Hou X."/>
            <person name="Wei L."/>
        </authorList>
    </citation>
    <scope>NUCLEOTIDE SEQUENCE</scope>
    <source>
        <strain evidence="2">G02</strain>
        <tissue evidence="2">Leaf</tissue>
    </source>
</reference>
<evidence type="ECO:0000259" key="1">
    <source>
        <dbReference type="Pfam" id="PF22936"/>
    </source>
</evidence>
<sequence>MSNQTPPIANMVGKINFGKPWIIDSGATEHITCNGELLEEKQGDIHWQPVKIPNGASIPVRDAGKISLLNGASARWGCGNDSQWTA</sequence>